<organism evidence="3 4">
    <name type="scientific">Celeribacter arenosi</name>
    <dbReference type="NCBI Taxonomy" id="792649"/>
    <lineage>
        <taxon>Bacteria</taxon>
        <taxon>Pseudomonadati</taxon>
        <taxon>Pseudomonadota</taxon>
        <taxon>Alphaproteobacteria</taxon>
        <taxon>Rhodobacterales</taxon>
        <taxon>Roseobacteraceae</taxon>
        <taxon>Celeribacter</taxon>
    </lineage>
</organism>
<feature type="transmembrane region" description="Helical" evidence="1">
    <location>
        <begin position="352"/>
        <end position="373"/>
    </location>
</feature>
<feature type="transmembrane region" description="Helical" evidence="1">
    <location>
        <begin position="274"/>
        <end position="294"/>
    </location>
</feature>
<keyword evidence="3" id="KW-0808">Transferase</keyword>
<evidence type="ECO:0000313" key="3">
    <source>
        <dbReference type="EMBL" id="GAA3852754.1"/>
    </source>
</evidence>
<dbReference type="InterPro" id="IPR002656">
    <property type="entry name" value="Acyl_transf_3_dom"/>
</dbReference>
<accession>A0ABP7JRN7</accession>
<dbReference type="RefSeq" id="WP_344841729.1">
    <property type="nucleotide sequence ID" value="NZ_BAABDF010000001.1"/>
</dbReference>
<keyword evidence="1" id="KW-0812">Transmembrane</keyword>
<name>A0ABP7JRN7_9RHOB</name>
<dbReference type="Pfam" id="PF01757">
    <property type="entry name" value="Acyl_transf_3"/>
    <property type="match status" value="1"/>
</dbReference>
<proteinExistence type="predicted"/>
<comment type="caution">
    <text evidence="3">The sequence shown here is derived from an EMBL/GenBank/DDBJ whole genome shotgun (WGS) entry which is preliminary data.</text>
</comment>
<evidence type="ECO:0000313" key="4">
    <source>
        <dbReference type="Proteomes" id="UP001399917"/>
    </source>
</evidence>
<dbReference type="InterPro" id="IPR050879">
    <property type="entry name" value="Acyltransferase_3"/>
</dbReference>
<evidence type="ECO:0000259" key="2">
    <source>
        <dbReference type="Pfam" id="PF01757"/>
    </source>
</evidence>
<keyword evidence="1" id="KW-1133">Transmembrane helix</keyword>
<evidence type="ECO:0000256" key="1">
    <source>
        <dbReference type="SAM" id="Phobius"/>
    </source>
</evidence>
<feature type="transmembrane region" description="Helical" evidence="1">
    <location>
        <begin position="217"/>
        <end position="236"/>
    </location>
</feature>
<feature type="transmembrane region" description="Helical" evidence="1">
    <location>
        <begin position="30"/>
        <end position="49"/>
    </location>
</feature>
<feature type="domain" description="Acyltransferase 3" evidence="2">
    <location>
        <begin position="28"/>
        <end position="366"/>
    </location>
</feature>
<gene>
    <name evidence="3" type="ORF">GCM10022404_00150</name>
</gene>
<feature type="transmembrane region" description="Helical" evidence="1">
    <location>
        <begin position="161"/>
        <end position="180"/>
    </location>
</feature>
<feature type="transmembrane region" description="Helical" evidence="1">
    <location>
        <begin position="314"/>
        <end position="332"/>
    </location>
</feature>
<feature type="transmembrane region" description="Helical" evidence="1">
    <location>
        <begin position="98"/>
        <end position="118"/>
    </location>
</feature>
<dbReference type="PANTHER" id="PTHR23028">
    <property type="entry name" value="ACETYLTRANSFERASE"/>
    <property type="match status" value="1"/>
</dbReference>
<keyword evidence="4" id="KW-1185">Reference proteome</keyword>
<dbReference type="PANTHER" id="PTHR23028:SF131">
    <property type="entry name" value="BLR2367 PROTEIN"/>
    <property type="match status" value="1"/>
</dbReference>
<reference evidence="4" key="1">
    <citation type="journal article" date="2019" name="Int. J. Syst. Evol. Microbiol.">
        <title>The Global Catalogue of Microorganisms (GCM) 10K type strain sequencing project: providing services to taxonomists for standard genome sequencing and annotation.</title>
        <authorList>
            <consortium name="The Broad Institute Genomics Platform"/>
            <consortium name="The Broad Institute Genome Sequencing Center for Infectious Disease"/>
            <person name="Wu L."/>
            <person name="Ma J."/>
        </authorList>
    </citation>
    <scope>NUCLEOTIDE SEQUENCE [LARGE SCALE GENOMIC DNA]</scope>
    <source>
        <strain evidence="4">JCM 17190</strain>
    </source>
</reference>
<feature type="transmembrane region" description="Helical" evidence="1">
    <location>
        <begin position="187"/>
        <end position="205"/>
    </location>
</feature>
<feature type="transmembrane region" description="Helical" evidence="1">
    <location>
        <begin position="248"/>
        <end position="268"/>
    </location>
</feature>
<keyword evidence="3" id="KW-0012">Acyltransferase</keyword>
<dbReference type="EMBL" id="BAABDF010000001">
    <property type="protein sequence ID" value="GAA3852754.1"/>
    <property type="molecule type" value="Genomic_DNA"/>
</dbReference>
<keyword evidence="1" id="KW-0472">Membrane</keyword>
<sequence length="390" mass="43200">MSIAQIEAGPIGVVPKAATGQRAFFAPLEAFRGFAALLVAWFHSGFVYFEKPLLVRPANIYVDFFFVLSGFVLMHAYLGRVQSGMGFYRFAALRLARLWPLHMAMLFVWVVYIGTQVVLHKWAGIGDGEFGDTSLLSFVYNVLLIHSLGVMDHLTWNYPSWSISAEYYTYLIFFVFLSVFMRVKYTAITLASLAATLGLFFISILRDSPSILASHDFGLLRCIAGFFAGAAVYGLYQRYPLCLSRGLSSLVEIGALCLSIYCVVNSVADRGMQLASIASFVVLIFVFSSGRGILSDALSLSPFRFLGRISYSVYLVHAIVLSAGGFVMKQLFNLERTEIAPGHLAIATHLATPINLLLLGIVIVISTFTYRYIELPGQSVMKRMLLRDGK</sequence>
<feature type="transmembrane region" description="Helical" evidence="1">
    <location>
        <begin position="61"/>
        <end position="78"/>
    </location>
</feature>
<protein>
    <submittedName>
        <fullName evidence="3">Acyltransferase</fullName>
    </submittedName>
</protein>
<dbReference type="GO" id="GO:0016746">
    <property type="term" value="F:acyltransferase activity"/>
    <property type="evidence" value="ECO:0007669"/>
    <property type="project" value="UniProtKB-KW"/>
</dbReference>
<dbReference type="Proteomes" id="UP001399917">
    <property type="component" value="Unassembled WGS sequence"/>
</dbReference>